<dbReference type="Pfam" id="PF06455">
    <property type="entry name" value="NADH5_C"/>
    <property type="match status" value="1"/>
</dbReference>
<feature type="transmembrane region" description="Helical" evidence="16">
    <location>
        <begin position="137"/>
        <end position="159"/>
    </location>
</feature>
<dbReference type="PRINTS" id="PR01434">
    <property type="entry name" value="NADHDHGNASE5"/>
</dbReference>
<evidence type="ECO:0000259" key="19">
    <source>
        <dbReference type="Pfam" id="PF06455"/>
    </source>
</evidence>
<keyword evidence="14 16" id="KW-0472">Membrane</keyword>
<feature type="domain" description="NADH:quinone oxidoreductase/Mrp antiporter transmembrane" evidence="17">
    <location>
        <begin position="106"/>
        <end position="382"/>
    </location>
</feature>
<keyword evidence="10 16" id="KW-1133">Transmembrane helix</keyword>
<dbReference type="PRINTS" id="PR01435">
    <property type="entry name" value="NPOXDRDTASE5"/>
</dbReference>
<evidence type="ECO:0000256" key="2">
    <source>
        <dbReference type="ARBA" id="ARBA00012944"/>
    </source>
</evidence>
<dbReference type="GO" id="GO:0003954">
    <property type="term" value="F:NADH dehydrogenase activity"/>
    <property type="evidence" value="ECO:0007669"/>
    <property type="project" value="TreeGrafter"/>
</dbReference>
<organism evidence="20">
    <name type="scientific">Sabella spallanzanii</name>
    <name type="common">European fan worm</name>
    <name type="synonym">Spirographis spallanzanii</name>
    <dbReference type="NCBI Taxonomy" id="85702"/>
    <lineage>
        <taxon>Eukaryota</taxon>
        <taxon>Metazoa</taxon>
        <taxon>Spiralia</taxon>
        <taxon>Lophotrochozoa</taxon>
        <taxon>Annelida</taxon>
        <taxon>Polychaeta</taxon>
        <taxon>Sedentaria</taxon>
        <taxon>Canalipalpata</taxon>
        <taxon>Sabellida</taxon>
        <taxon>Sabellidae</taxon>
        <taxon>Sabella</taxon>
    </lineage>
</organism>
<evidence type="ECO:0000256" key="14">
    <source>
        <dbReference type="ARBA" id="ARBA00023136"/>
    </source>
</evidence>
<dbReference type="AlphaFoldDB" id="A0A7T1WKB5"/>
<feature type="domain" description="NADH-Ubiquinone oxidoreductase (complex I) chain 5 N-terminal" evidence="18">
    <location>
        <begin position="41"/>
        <end position="89"/>
    </location>
</feature>
<feature type="transmembrane region" description="Helical" evidence="16">
    <location>
        <begin position="179"/>
        <end position="201"/>
    </location>
</feature>
<geneLocation type="mitochondrion" evidence="20"/>
<protein>
    <recommendedName>
        <fullName evidence="3 16">NADH-ubiquinone oxidoreductase chain 5</fullName>
        <ecNumber evidence="2 16">7.1.1.2</ecNumber>
    </recommendedName>
</protein>
<dbReference type="PANTHER" id="PTHR42829:SF2">
    <property type="entry name" value="NADH-UBIQUINONE OXIDOREDUCTASE CHAIN 5"/>
    <property type="match status" value="1"/>
</dbReference>
<evidence type="ECO:0000259" key="18">
    <source>
        <dbReference type="Pfam" id="PF00662"/>
    </source>
</evidence>
<keyword evidence="13 16" id="KW-0496">Mitochondrion</keyword>
<feature type="transmembrane region" description="Helical" evidence="16">
    <location>
        <begin position="243"/>
        <end position="261"/>
    </location>
</feature>
<dbReference type="GO" id="GO:0005743">
    <property type="term" value="C:mitochondrial inner membrane"/>
    <property type="evidence" value="ECO:0007669"/>
    <property type="project" value="UniProtKB-SubCell"/>
</dbReference>
<accession>A0A7T1WKB5</accession>
<feature type="transmembrane region" description="Helical" evidence="16">
    <location>
        <begin position="454"/>
        <end position="472"/>
    </location>
</feature>
<evidence type="ECO:0000256" key="4">
    <source>
        <dbReference type="ARBA" id="ARBA00022448"/>
    </source>
</evidence>
<keyword evidence="4 16" id="KW-0813">Transport</keyword>
<dbReference type="EMBL" id="MW002660">
    <property type="protein sequence ID" value="QPO99965.1"/>
    <property type="molecule type" value="Genomic_DNA"/>
</dbReference>
<dbReference type="InterPro" id="IPR003945">
    <property type="entry name" value="NU5C-like"/>
</dbReference>
<keyword evidence="6 16" id="KW-0812">Transmembrane</keyword>
<keyword evidence="9" id="KW-0249">Electron transport</keyword>
<feature type="domain" description="NADH dehydrogenase subunit 5 C-terminal" evidence="19">
    <location>
        <begin position="389"/>
        <end position="563"/>
    </location>
</feature>
<comment type="catalytic activity">
    <reaction evidence="15 16">
        <text>a ubiquinone + NADH + 5 H(+)(in) = a ubiquinol + NAD(+) + 4 H(+)(out)</text>
        <dbReference type="Rhea" id="RHEA:29091"/>
        <dbReference type="Rhea" id="RHEA-COMP:9565"/>
        <dbReference type="Rhea" id="RHEA-COMP:9566"/>
        <dbReference type="ChEBI" id="CHEBI:15378"/>
        <dbReference type="ChEBI" id="CHEBI:16389"/>
        <dbReference type="ChEBI" id="CHEBI:17976"/>
        <dbReference type="ChEBI" id="CHEBI:57540"/>
        <dbReference type="ChEBI" id="CHEBI:57945"/>
        <dbReference type="EC" id="7.1.1.2"/>
    </reaction>
</comment>
<feature type="transmembrane region" description="Helical" evidence="16">
    <location>
        <begin position="292"/>
        <end position="316"/>
    </location>
</feature>
<evidence type="ECO:0000256" key="16">
    <source>
        <dbReference type="RuleBase" id="RU003404"/>
    </source>
</evidence>
<feature type="transmembrane region" description="Helical" evidence="16">
    <location>
        <begin position="419"/>
        <end position="439"/>
    </location>
</feature>
<dbReference type="InterPro" id="IPR001750">
    <property type="entry name" value="ND/Mrp_TM"/>
</dbReference>
<evidence type="ECO:0000256" key="6">
    <source>
        <dbReference type="ARBA" id="ARBA00022692"/>
    </source>
</evidence>
<keyword evidence="11 16" id="KW-0520">NAD</keyword>
<keyword evidence="5" id="KW-0679">Respiratory chain</keyword>
<evidence type="ECO:0000256" key="10">
    <source>
        <dbReference type="ARBA" id="ARBA00022989"/>
    </source>
</evidence>
<keyword evidence="8" id="KW-1278">Translocase</keyword>
<evidence type="ECO:0000259" key="17">
    <source>
        <dbReference type="Pfam" id="PF00361"/>
    </source>
</evidence>
<feature type="transmembrane region" description="Helical" evidence="16">
    <location>
        <begin position="374"/>
        <end position="398"/>
    </location>
</feature>
<feature type="transmembrane region" description="Helical" evidence="16">
    <location>
        <begin position="88"/>
        <end position="106"/>
    </location>
</feature>
<evidence type="ECO:0000256" key="5">
    <source>
        <dbReference type="ARBA" id="ARBA00022660"/>
    </source>
</evidence>
<evidence type="ECO:0000256" key="11">
    <source>
        <dbReference type="ARBA" id="ARBA00023027"/>
    </source>
</evidence>
<feature type="transmembrane region" description="Helical" evidence="16">
    <location>
        <begin position="12"/>
        <end position="37"/>
    </location>
</feature>
<comment type="subcellular location">
    <subcellularLocation>
        <location evidence="1">Mitochondrion inner membrane</location>
        <topology evidence="1">Multi-pass membrane protein</topology>
    </subcellularLocation>
</comment>
<evidence type="ECO:0000256" key="12">
    <source>
        <dbReference type="ARBA" id="ARBA00023075"/>
    </source>
</evidence>
<proteinExistence type="inferred from homology"/>
<comment type="similarity">
    <text evidence="16">Belongs to the complex I subunit 5 family.</text>
</comment>
<feature type="transmembrane region" description="Helical" evidence="16">
    <location>
        <begin position="546"/>
        <end position="565"/>
    </location>
</feature>
<reference evidence="20" key="1">
    <citation type="submission" date="2020-09" db="EMBL/GenBank/DDBJ databases">
        <authorList>
            <person name="Sun Y."/>
            <person name="Daffe G."/>
            <person name="Kupriyanova E.K."/>
        </authorList>
    </citation>
    <scope>NUCLEOTIDE SEQUENCE</scope>
</reference>
<feature type="transmembrane region" description="Helical" evidence="16">
    <location>
        <begin position="213"/>
        <end position="231"/>
    </location>
</feature>
<dbReference type="InterPro" id="IPR010934">
    <property type="entry name" value="NADH_DH_su5_C"/>
</dbReference>
<dbReference type="InterPro" id="IPR001516">
    <property type="entry name" value="Proton_antipo_N"/>
</dbReference>
<name>A0A7T1WKB5_SABSP</name>
<evidence type="ECO:0000313" key="20">
    <source>
        <dbReference type="EMBL" id="QPO99965.1"/>
    </source>
</evidence>
<evidence type="ECO:0000256" key="9">
    <source>
        <dbReference type="ARBA" id="ARBA00022982"/>
    </source>
</evidence>
<evidence type="ECO:0000256" key="1">
    <source>
        <dbReference type="ARBA" id="ARBA00004448"/>
    </source>
</evidence>
<comment type="function">
    <text evidence="16">Core subunit of the mitochondrial membrane respiratory chain NADH dehydrogenase (Complex I) which catalyzes electron transfer from NADH through the respiratory chain, using ubiquinone as an electron acceptor. Essential for the catalytic activity and assembly of complex I.</text>
</comment>
<gene>
    <name evidence="20" type="primary">nad5</name>
</gene>
<evidence type="ECO:0000256" key="8">
    <source>
        <dbReference type="ARBA" id="ARBA00022967"/>
    </source>
</evidence>
<dbReference type="GO" id="GO:0015990">
    <property type="term" value="P:electron transport coupled proton transport"/>
    <property type="evidence" value="ECO:0007669"/>
    <property type="project" value="TreeGrafter"/>
</dbReference>
<feature type="transmembrane region" description="Helical" evidence="16">
    <location>
        <begin position="337"/>
        <end position="354"/>
    </location>
</feature>
<keyword evidence="12 16" id="KW-0830">Ubiquinone</keyword>
<dbReference type="GO" id="GO:0042773">
    <property type="term" value="P:ATP synthesis coupled electron transport"/>
    <property type="evidence" value="ECO:0007669"/>
    <property type="project" value="InterPro"/>
</dbReference>
<dbReference type="Pfam" id="PF00662">
    <property type="entry name" value="Proton_antipo_N"/>
    <property type="match status" value="1"/>
</dbReference>
<evidence type="ECO:0000256" key="13">
    <source>
        <dbReference type="ARBA" id="ARBA00023128"/>
    </source>
</evidence>
<sequence>MSFKPSSMMPAIFYLTGSISLVISLYLIMQNTTLILSWELLTVSSFSFNFDIILDEFSSTLILVVLAISSTIFLFSKTYMNEDPLKDRFTLILSLFVTSMLLLTLSPNLVTLLLGWDGLGITSFVLVMYYQNPKSLAGAMLTVLTNRFGDALILVAIIMAVQQNQLNIMYMHTTPQMMILPWLIMLAATTKSAQIPFVSWLPAAMAAPTPVSALVHSSTLVTAGVYLLVRLSPTLENTPAAKYLLIMSSLTIFLASMSALMENDLKKIIALSTLSQLGVMMMSLAFNLQHLAFFHLITHALFKALMFMCAGTIIMLNGHTQDLRLSSNIASQMPMTAAALLTSTLALSGFPYLAGFYSKDLILEMMMQESMNWIPLIIMFTATTLTSTYAARLVLIVLSGTNTPFKLNTMNMNSTDISFPSLTLSTASMIIATVVNWTIMHPLPHPTLSNMEKFTPLVIMIMGFYMAVAGPADMGSAPLKIHSKITSMWFLTPLSTQMILSKPLHISNTTIMSLEKGWMEFAGPTTLKMIMTTLANKLKNMEQMNIPSQMLFASMFMMFMFAIIMH</sequence>
<keyword evidence="7" id="KW-0999">Mitochondrion inner membrane</keyword>
<evidence type="ECO:0000256" key="15">
    <source>
        <dbReference type="ARBA" id="ARBA00049551"/>
    </source>
</evidence>
<dbReference type="GO" id="GO:0008137">
    <property type="term" value="F:NADH dehydrogenase (ubiquinone) activity"/>
    <property type="evidence" value="ECO:0007669"/>
    <property type="project" value="UniProtKB-EC"/>
</dbReference>
<dbReference type="EC" id="7.1.1.2" evidence="2 16"/>
<feature type="transmembrane region" description="Helical" evidence="16">
    <location>
        <begin position="57"/>
        <end position="76"/>
    </location>
</feature>
<evidence type="ECO:0000256" key="3">
    <source>
        <dbReference type="ARBA" id="ARBA00021096"/>
    </source>
</evidence>
<evidence type="ECO:0000256" key="7">
    <source>
        <dbReference type="ARBA" id="ARBA00022792"/>
    </source>
</evidence>
<dbReference type="Pfam" id="PF00361">
    <property type="entry name" value="Proton_antipo_M"/>
    <property type="match status" value="1"/>
</dbReference>
<dbReference type="PANTHER" id="PTHR42829">
    <property type="entry name" value="NADH-UBIQUINONE OXIDOREDUCTASE CHAIN 5"/>
    <property type="match status" value="1"/>
</dbReference>